<dbReference type="RefSeq" id="WP_044025977.1">
    <property type="nucleotide sequence ID" value="NZ_NGOE01000086.1"/>
</dbReference>
<dbReference type="EMBL" id="NGOH01000099">
    <property type="protein sequence ID" value="OYS11088.1"/>
    <property type="molecule type" value="Genomic_DNA"/>
</dbReference>
<comment type="caution">
    <text evidence="2">The sequence shown here is derived from an EMBL/GenBank/DDBJ whole genome shotgun (WGS) entry which is preliminary data.</text>
</comment>
<proteinExistence type="predicted"/>
<gene>
    <name evidence="2" type="ORF">CBF50_08560</name>
</gene>
<dbReference type="AlphaFoldDB" id="A0A9X6RWB3"/>
<dbReference type="Proteomes" id="UP000215693">
    <property type="component" value="Unassembled WGS sequence"/>
</dbReference>
<evidence type="ECO:0000313" key="2">
    <source>
        <dbReference type="EMBL" id="OYS11088.1"/>
    </source>
</evidence>
<sequence length="87" mass="10684">MHKVLSKKSFWTFVCFIAFLIFTVSLITHMWWLNIFTMLLGLAFKYKGDKIVFPQYAKLQKQREANFQKYLDKRQERNMSYIHKRNK</sequence>
<name>A0A9X6RWB3_LACJH</name>
<accession>A0A9X6RWB3</accession>
<evidence type="ECO:0000313" key="3">
    <source>
        <dbReference type="Proteomes" id="UP000215693"/>
    </source>
</evidence>
<organism evidence="2 3">
    <name type="scientific">Lactobacillus johnsonii</name>
    <dbReference type="NCBI Taxonomy" id="33959"/>
    <lineage>
        <taxon>Bacteria</taxon>
        <taxon>Bacillati</taxon>
        <taxon>Bacillota</taxon>
        <taxon>Bacilli</taxon>
        <taxon>Lactobacillales</taxon>
        <taxon>Lactobacillaceae</taxon>
        <taxon>Lactobacillus</taxon>
    </lineage>
</organism>
<keyword evidence="1" id="KW-0472">Membrane</keyword>
<reference evidence="2 3" key="2">
    <citation type="submission" date="2017-09" db="EMBL/GenBank/DDBJ databases">
        <title>Tripartite evolution among Lactobacillus johnsonii, Lactobacillus taiwanensis, Lactobacillus reuteri and their rodent host.</title>
        <authorList>
            <person name="Wang T."/>
            <person name="Knowles S."/>
            <person name="Cheng C."/>
        </authorList>
    </citation>
    <scope>NUCLEOTIDE SEQUENCE [LARGE SCALE GENOMIC DNA]</scope>
    <source>
        <strain evidence="2 3">117c</strain>
    </source>
</reference>
<keyword evidence="1" id="KW-0812">Transmembrane</keyword>
<protein>
    <submittedName>
        <fullName evidence="2">Uncharacterized protein</fullName>
    </submittedName>
</protein>
<evidence type="ECO:0000256" key="1">
    <source>
        <dbReference type="SAM" id="Phobius"/>
    </source>
</evidence>
<reference evidence="2 3" key="1">
    <citation type="submission" date="2017-04" db="EMBL/GenBank/DDBJ databases">
        <authorList>
            <person name="Lin X.B."/>
            <person name="Stothard P."/>
            <person name="Tasseva G."/>
            <person name="Walter J."/>
        </authorList>
    </citation>
    <scope>NUCLEOTIDE SEQUENCE [LARGE SCALE GENOMIC DNA]</scope>
    <source>
        <strain evidence="2 3">117c</strain>
    </source>
</reference>
<feature type="transmembrane region" description="Helical" evidence="1">
    <location>
        <begin position="12"/>
        <end position="32"/>
    </location>
</feature>
<keyword evidence="1" id="KW-1133">Transmembrane helix</keyword>